<proteinExistence type="inferred from homology"/>
<feature type="binding site" evidence="14">
    <location>
        <position position="204"/>
    </location>
    <ligand>
        <name>NADP(+)</name>
        <dbReference type="ChEBI" id="CHEBI:58349"/>
    </ligand>
</feature>
<keyword evidence="9 12" id="KW-0521">NADP</keyword>
<evidence type="ECO:0000256" key="6">
    <source>
        <dbReference type="ARBA" id="ARBA00022619"/>
    </source>
</evidence>
<feature type="binding site" evidence="15">
    <location>
        <position position="84"/>
    </location>
    <ligand>
        <name>Zn(2+)</name>
        <dbReference type="ChEBI" id="CHEBI:29105"/>
        <note>catalytic</note>
    </ligand>
</feature>
<feature type="binding site" evidence="14">
    <location>
        <position position="212"/>
    </location>
    <ligand>
        <name>substrate</name>
    </ligand>
</feature>
<keyword evidence="10 12" id="KW-0560">Oxidoreductase</keyword>
<evidence type="ECO:0000256" key="13">
    <source>
        <dbReference type="PIRSR" id="PIRSR006769-1"/>
    </source>
</evidence>
<comment type="catalytic activity">
    <reaction evidence="12">
        <text>5-amino-6-(5-phospho-D-ribitylamino)uracil + NADP(+) = 5-amino-6-(5-phospho-D-ribosylamino)uracil + NADPH + H(+)</text>
        <dbReference type="Rhea" id="RHEA:17845"/>
        <dbReference type="ChEBI" id="CHEBI:15378"/>
        <dbReference type="ChEBI" id="CHEBI:57783"/>
        <dbReference type="ChEBI" id="CHEBI:58349"/>
        <dbReference type="ChEBI" id="CHEBI:58421"/>
        <dbReference type="ChEBI" id="CHEBI:58453"/>
        <dbReference type="EC" id="1.1.1.193"/>
    </reaction>
</comment>
<evidence type="ECO:0000256" key="7">
    <source>
        <dbReference type="ARBA" id="ARBA00022723"/>
    </source>
</evidence>
<evidence type="ECO:0000256" key="3">
    <source>
        <dbReference type="ARBA" id="ARBA00004910"/>
    </source>
</evidence>
<dbReference type="EC" id="1.1.1.193" evidence="12"/>
<keyword evidence="6 12" id="KW-0686">Riboflavin biosynthesis</keyword>
<feature type="binding site" evidence="15">
    <location>
        <position position="93"/>
    </location>
    <ligand>
        <name>Zn(2+)</name>
        <dbReference type="ChEBI" id="CHEBI:29105"/>
        <note>catalytic</note>
    </ligand>
</feature>
<evidence type="ECO:0000256" key="11">
    <source>
        <dbReference type="ARBA" id="ARBA00023268"/>
    </source>
</evidence>
<evidence type="ECO:0000313" key="18">
    <source>
        <dbReference type="Proteomes" id="UP000182360"/>
    </source>
</evidence>
<dbReference type="InterPro" id="IPR004794">
    <property type="entry name" value="Eubact_RibD"/>
</dbReference>
<dbReference type="GO" id="GO:0008270">
    <property type="term" value="F:zinc ion binding"/>
    <property type="evidence" value="ECO:0007669"/>
    <property type="project" value="InterPro"/>
</dbReference>
<name>A0A1H9ARW1_9SPIR</name>
<dbReference type="InterPro" id="IPR050765">
    <property type="entry name" value="Riboflavin_Biosynth_HTPR"/>
</dbReference>
<evidence type="ECO:0000256" key="8">
    <source>
        <dbReference type="ARBA" id="ARBA00022833"/>
    </source>
</evidence>
<dbReference type="PROSITE" id="PS51747">
    <property type="entry name" value="CYT_DCMP_DEAMINASES_2"/>
    <property type="match status" value="1"/>
</dbReference>
<feature type="active site" description="Proton donor" evidence="13">
    <location>
        <position position="55"/>
    </location>
</feature>
<evidence type="ECO:0000256" key="15">
    <source>
        <dbReference type="PIRSR" id="PIRSR006769-3"/>
    </source>
</evidence>
<dbReference type="GO" id="GO:0008835">
    <property type="term" value="F:diaminohydroxyphosphoribosylaminopyrimidine deaminase activity"/>
    <property type="evidence" value="ECO:0007669"/>
    <property type="project" value="UniProtKB-EC"/>
</dbReference>
<keyword evidence="11" id="KW-0511">Multifunctional enzyme</keyword>
<evidence type="ECO:0000259" key="16">
    <source>
        <dbReference type="PROSITE" id="PS51747"/>
    </source>
</evidence>
<dbReference type="InterPro" id="IPR002125">
    <property type="entry name" value="CMP_dCMP_dom"/>
</dbReference>
<dbReference type="EC" id="3.5.4.26" evidence="12"/>
<comment type="similarity">
    <text evidence="4 12">In the N-terminal section; belongs to the cytidine and deoxycytidylate deaminase family.</text>
</comment>
<dbReference type="GO" id="GO:0009231">
    <property type="term" value="P:riboflavin biosynthetic process"/>
    <property type="evidence" value="ECO:0007669"/>
    <property type="project" value="UniProtKB-UniPathway"/>
</dbReference>
<keyword evidence="12" id="KW-0378">Hydrolase</keyword>
<dbReference type="PIRSF" id="PIRSF006769">
    <property type="entry name" value="RibD"/>
    <property type="match status" value="1"/>
</dbReference>
<feature type="domain" description="CMP/dCMP-type deaminase" evidence="16">
    <location>
        <begin position="4"/>
        <end position="123"/>
    </location>
</feature>
<dbReference type="SUPFAM" id="SSF53597">
    <property type="entry name" value="Dihydrofolate reductase-like"/>
    <property type="match status" value="1"/>
</dbReference>
<feature type="binding site" evidence="14">
    <location>
        <position position="215"/>
    </location>
    <ligand>
        <name>substrate</name>
    </ligand>
</feature>
<evidence type="ECO:0000256" key="14">
    <source>
        <dbReference type="PIRSR" id="PIRSR006769-2"/>
    </source>
</evidence>
<dbReference type="PANTHER" id="PTHR38011">
    <property type="entry name" value="DIHYDROFOLATE REDUCTASE FAMILY PROTEIN (AFU_ORTHOLOGUE AFUA_8G06820)"/>
    <property type="match status" value="1"/>
</dbReference>
<dbReference type="InterPro" id="IPR024072">
    <property type="entry name" value="DHFR-like_dom_sf"/>
</dbReference>
<dbReference type="Gene3D" id="3.40.430.10">
    <property type="entry name" value="Dihydrofolate Reductase, subunit A"/>
    <property type="match status" value="1"/>
</dbReference>
<accession>A0A1H9ARW1</accession>
<evidence type="ECO:0000256" key="9">
    <source>
        <dbReference type="ARBA" id="ARBA00022857"/>
    </source>
</evidence>
<gene>
    <name evidence="17" type="ORF">SAMN04487977_101435</name>
</gene>
<protein>
    <recommendedName>
        <fullName evidence="12">Riboflavin biosynthesis protein RibD</fullName>
    </recommendedName>
    <domain>
        <recommendedName>
            <fullName evidence="12">Diaminohydroxyphosphoribosylaminopyrimidine deaminase</fullName>
            <shortName evidence="12">DRAP deaminase</shortName>
            <ecNumber evidence="12">3.5.4.26</ecNumber>
        </recommendedName>
        <alternativeName>
            <fullName evidence="12">Riboflavin-specific deaminase</fullName>
        </alternativeName>
    </domain>
    <domain>
        <recommendedName>
            <fullName evidence="12">5-amino-6-(5-phosphoribosylamino)uracil reductase</fullName>
            <ecNumber evidence="12">1.1.1.193</ecNumber>
        </recommendedName>
        <alternativeName>
            <fullName evidence="12">HTP reductase</fullName>
        </alternativeName>
    </domain>
</protein>
<organism evidence="17 18">
    <name type="scientific">Treponema bryantii</name>
    <dbReference type="NCBI Taxonomy" id="163"/>
    <lineage>
        <taxon>Bacteria</taxon>
        <taxon>Pseudomonadati</taxon>
        <taxon>Spirochaetota</taxon>
        <taxon>Spirochaetia</taxon>
        <taxon>Spirochaetales</taxon>
        <taxon>Treponemataceae</taxon>
        <taxon>Treponema</taxon>
    </lineage>
</organism>
<evidence type="ECO:0000256" key="4">
    <source>
        <dbReference type="ARBA" id="ARBA00005259"/>
    </source>
</evidence>
<dbReference type="PANTHER" id="PTHR38011:SF7">
    <property type="entry name" value="2,5-DIAMINO-6-RIBOSYLAMINO-4(3H)-PYRIMIDINONE 5'-PHOSPHATE REDUCTASE"/>
    <property type="match status" value="1"/>
</dbReference>
<dbReference type="PROSITE" id="PS00903">
    <property type="entry name" value="CYT_DCMP_DEAMINASES_1"/>
    <property type="match status" value="1"/>
</dbReference>
<comment type="function">
    <text evidence="1 12">Converts 2,5-diamino-6-(ribosylamino)-4(3h)-pyrimidinone 5'-phosphate into 5-amino-6-(ribosylamino)-2,4(1h,3h)-pyrimidinedione 5'-phosphate.</text>
</comment>
<dbReference type="InterPro" id="IPR016192">
    <property type="entry name" value="APOBEC/CMP_deaminase_Zn-bd"/>
</dbReference>
<comment type="cofactor">
    <cofactor evidence="12 15">
        <name>Zn(2+)</name>
        <dbReference type="ChEBI" id="CHEBI:29105"/>
    </cofactor>
    <text evidence="12 15">Binds 1 zinc ion.</text>
</comment>
<sequence length="384" mass="42857">MQESFISNYMQSAIELALKGKGYVNPNPLVGAVIVKDCKIIGKGYHERFGEAHAERNAILNAIKTSGDENICRGASLFVTLEPCCHQGKQPPCTQIIIESGIAEVYIGSADPNPLVNGQGVKLLREHNIKVFENILRDECDKINPYFFHYIKTKRPFVTLKYAMSLNGTSIIKHGNKQISGPVSMTEVHKTRSEVMGIMVSSKTVNTDDCLLTNRLAENTHQPVRIILDKGLKIKMRARVLKTKDGKEEFTDISKPAARQSAPVIIFYHKMRAFKVRKFAAMHDVELIRTPLCQRHLDLDFVLGELGKRGFDSILVESSGKLAQALISKNLVNKLQVYVGSNFISENFRSKITSTPQVKLFDSDTLIEFSENPAMSGGKLCSRE</sequence>
<keyword evidence="7 12" id="KW-0479">Metal-binding</keyword>
<feature type="binding site" evidence="15">
    <location>
        <position position="53"/>
    </location>
    <ligand>
        <name>Zn(2+)</name>
        <dbReference type="ChEBI" id="CHEBI:29105"/>
        <note>catalytic</note>
    </ligand>
</feature>
<feature type="binding site" evidence="14">
    <location>
        <position position="163"/>
    </location>
    <ligand>
        <name>NADP(+)</name>
        <dbReference type="ChEBI" id="CHEBI:58349"/>
    </ligand>
</feature>
<dbReference type="AlphaFoldDB" id="A0A1H9ARW1"/>
<evidence type="ECO:0000313" key="17">
    <source>
        <dbReference type="EMBL" id="SEP79133.1"/>
    </source>
</evidence>
<dbReference type="Pfam" id="PF01872">
    <property type="entry name" value="RibD_C"/>
    <property type="match status" value="1"/>
</dbReference>
<comment type="pathway">
    <text evidence="2 12">Cofactor biosynthesis; riboflavin biosynthesis; 5-amino-6-(D-ribitylamino)uracil from GTP: step 2/4.</text>
</comment>
<evidence type="ECO:0000256" key="1">
    <source>
        <dbReference type="ARBA" id="ARBA00002151"/>
    </source>
</evidence>
<dbReference type="Gene3D" id="3.40.140.10">
    <property type="entry name" value="Cytidine Deaminase, domain 2"/>
    <property type="match status" value="1"/>
</dbReference>
<dbReference type="GO" id="GO:0008703">
    <property type="term" value="F:5-amino-6-(5-phosphoribosylamino)uracil reductase activity"/>
    <property type="evidence" value="ECO:0007669"/>
    <property type="project" value="UniProtKB-EC"/>
</dbReference>
<dbReference type="SUPFAM" id="SSF53927">
    <property type="entry name" value="Cytidine deaminase-like"/>
    <property type="match status" value="1"/>
</dbReference>
<comment type="similarity">
    <text evidence="5 12">In the C-terminal section; belongs to the HTP reductase family.</text>
</comment>
<dbReference type="InterPro" id="IPR016193">
    <property type="entry name" value="Cytidine_deaminase-like"/>
</dbReference>
<dbReference type="UniPathway" id="UPA00275">
    <property type="reaction ID" value="UER00401"/>
</dbReference>
<feature type="binding site" evidence="14">
    <location>
        <position position="208"/>
    </location>
    <ligand>
        <name>NADP(+)</name>
        <dbReference type="ChEBI" id="CHEBI:58349"/>
    </ligand>
</feature>
<evidence type="ECO:0000256" key="10">
    <source>
        <dbReference type="ARBA" id="ARBA00023002"/>
    </source>
</evidence>
<dbReference type="OrthoDB" id="9800865at2"/>
<evidence type="ECO:0000256" key="12">
    <source>
        <dbReference type="PIRNR" id="PIRNR006769"/>
    </source>
</evidence>
<dbReference type="CDD" id="cd01284">
    <property type="entry name" value="Riboflavin_deaminase-reductase"/>
    <property type="match status" value="1"/>
</dbReference>
<dbReference type="InterPro" id="IPR002734">
    <property type="entry name" value="RibDG_C"/>
</dbReference>
<dbReference type="EMBL" id="FOFU01000001">
    <property type="protein sequence ID" value="SEP79133.1"/>
    <property type="molecule type" value="Genomic_DNA"/>
</dbReference>
<comment type="catalytic activity">
    <reaction evidence="12">
        <text>2,5-diamino-6-hydroxy-4-(5-phosphoribosylamino)-pyrimidine + H2O + H(+) = 5-amino-6-(5-phospho-D-ribosylamino)uracil + NH4(+)</text>
        <dbReference type="Rhea" id="RHEA:21868"/>
        <dbReference type="ChEBI" id="CHEBI:15377"/>
        <dbReference type="ChEBI" id="CHEBI:15378"/>
        <dbReference type="ChEBI" id="CHEBI:28938"/>
        <dbReference type="ChEBI" id="CHEBI:58453"/>
        <dbReference type="ChEBI" id="CHEBI:58614"/>
        <dbReference type="EC" id="3.5.4.26"/>
    </reaction>
</comment>
<feature type="binding site" evidence="14">
    <location>
        <position position="192"/>
    </location>
    <ligand>
        <name>substrate</name>
    </ligand>
</feature>
<evidence type="ECO:0000256" key="5">
    <source>
        <dbReference type="ARBA" id="ARBA00007417"/>
    </source>
</evidence>
<evidence type="ECO:0000256" key="2">
    <source>
        <dbReference type="ARBA" id="ARBA00004882"/>
    </source>
</evidence>
<comment type="pathway">
    <text evidence="3 12">Cofactor biosynthesis; riboflavin biosynthesis; 5-amino-6-(D-ribitylamino)uracil from GTP: step 3/4.</text>
</comment>
<keyword evidence="18" id="KW-1185">Reference proteome</keyword>
<keyword evidence="8 12" id="KW-0862">Zinc</keyword>
<dbReference type="Proteomes" id="UP000182360">
    <property type="component" value="Unassembled WGS sequence"/>
</dbReference>
<reference evidence="17 18" key="1">
    <citation type="submission" date="2016-10" db="EMBL/GenBank/DDBJ databases">
        <authorList>
            <person name="de Groot N.N."/>
        </authorList>
    </citation>
    <scope>NUCLEOTIDE SEQUENCE [LARGE SCALE GENOMIC DNA]</scope>
    <source>
        <strain evidence="17 18">B25</strain>
    </source>
</reference>
<dbReference type="NCBIfam" id="TIGR00326">
    <property type="entry name" value="eubact_ribD"/>
    <property type="match status" value="1"/>
</dbReference>
<dbReference type="Pfam" id="PF00383">
    <property type="entry name" value="dCMP_cyt_deam_1"/>
    <property type="match status" value="1"/>
</dbReference>